<keyword evidence="9" id="KW-0812">Transmembrane</keyword>
<feature type="region of interest" description="Disordered" evidence="8">
    <location>
        <begin position="174"/>
        <end position="204"/>
    </location>
</feature>
<feature type="domain" description="RING-type" evidence="10">
    <location>
        <begin position="213"/>
        <end position="255"/>
    </location>
</feature>
<keyword evidence="3" id="KW-0479">Metal-binding</keyword>
<dbReference type="SUPFAM" id="SSF57850">
    <property type="entry name" value="RING/U-box"/>
    <property type="match status" value="1"/>
</dbReference>
<dbReference type="AlphaFoldDB" id="A0A8T2T2X5"/>
<gene>
    <name evidence="11" type="ORF">KP509_15G044900</name>
</gene>
<accession>A0A8T2T2X5</accession>
<dbReference type="EC" id="2.3.2.27" evidence="2"/>
<organism evidence="11 12">
    <name type="scientific">Ceratopteris richardii</name>
    <name type="common">Triangle waterfern</name>
    <dbReference type="NCBI Taxonomy" id="49495"/>
    <lineage>
        <taxon>Eukaryota</taxon>
        <taxon>Viridiplantae</taxon>
        <taxon>Streptophyta</taxon>
        <taxon>Embryophyta</taxon>
        <taxon>Tracheophyta</taxon>
        <taxon>Polypodiopsida</taxon>
        <taxon>Polypodiidae</taxon>
        <taxon>Polypodiales</taxon>
        <taxon>Pteridineae</taxon>
        <taxon>Pteridaceae</taxon>
        <taxon>Parkerioideae</taxon>
        <taxon>Ceratopteris</taxon>
    </lineage>
</organism>
<dbReference type="OrthoDB" id="8062037at2759"/>
<proteinExistence type="inferred from homology"/>
<dbReference type="PANTHER" id="PTHR14155:SF627">
    <property type="entry name" value="OS06G0192800 PROTEIN"/>
    <property type="match status" value="1"/>
</dbReference>
<keyword evidence="4 7" id="KW-0863">Zinc-finger</keyword>
<dbReference type="Gene3D" id="3.30.40.10">
    <property type="entry name" value="Zinc/RING finger domain, C3HC4 (zinc finger)"/>
    <property type="match status" value="1"/>
</dbReference>
<dbReference type="CDD" id="cd16461">
    <property type="entry name" value="RING-H2_EL5-like"/>
    <property type="match status" value="1"/>
</dbReference>
<dbReference type="GO" id="GO:0061630">
    <property type="term" value="F:ubiquitin protein ligase activity"/>
    <property type="evidence" value="ECO:0007669"/>
    <property type="project" value="UniProtKB-EC"/>
</dbReference>
<dbReference type="Pfam" id="PF13639">
    <property type="entry name" value="zf-RING_2"/>
    <property type="match status" value="1"/>
</dbReference>
<keyword evidence="9" id="KW-1133">Transmembrane helix</keyword>
<dbReference type="PANTHER" id="PTHR14155">
    <property type="entry name" value="RING FINGER DOMAIN-CONTAINING"/>
    <property type="match status" value="1"/>
</dbReference>
<evidence type="ECO:0000256" key="5">
    <source>
        <dbReference type="ARBA" id="ARBA00022833"/>
    </source>
</evidence>
<comment type="similarity">
    <text evidence="6">Belongs to the RING-type zinc finger family. ATL subfamily.</text>
</comment>
<name>A0A8T2T2X5_CERRI</name>
<evidence type="ECO:0000256" key="3">
    <source>
        <dbReference type="ARBA" id="ARBA00022723"/>
    </source>
</evidence>
<evidence type="ECO:0000313" key="12">
    <source>
        <dbReference type="Proteomes" id="UP000825935"/>
    </source>
</evidence>
<dbReference type="InterPro" id="IPR001841">
    <property type="entry name" value="Znf_RING"/>
</dbReference>
<comment type="catalytic activity">
    <reaction evidence="1">
        <text>S-ubiquitinyl-[E2 ubiquitin-conjugating enzyme]-L-cysteine + [acceptor protein]-L-lysine = [E2 ubiquitin-conjugating enzyme]-L-cysteine + N(6)-ubiquitinyl-[acceptor protein]-L-lysine.</text>
        <dbReference type="EC" id="2.3.2.27"/>
    </reaction>
</comment>
<reference evidence="11" key="1">
    <citation type="submission" date="2021-08" db="EMBL/GenBank/DDBJ databases">
        <title>WGS assembly of Ceratopteris richardii.</title>
        <authorList>
            <person name="Marchant D.B."/>
            <person name="Chen G."/>
            <person name="Jenkins J."/>
            <person name="Shu S."/>
            <person name="Leebens-Mack J."/>
            <person name="Grimwood J."/>
            <person name="Schmutz J."/>
            <person name="Soltis P."/>
            <person name="Soltis D."/>
            <person name="Chen Z.-H."/>
        </authorList>
    </citation>
    <scope>NUCLEOTIDE SEQUENCE</scope>
    <source>
        <strain evidence="11">Whitten #5841</strain>
        <tissue evidence="11">Leaf</tissue>
    </source>
</reference>
<dbReference type="Proteomes" id="UP000825935">
    <property type="component" value="Chromosome 15"/>
</dbReference>
<feature type="compositionally biased region" description="Basic and acidic residues" evidence="8">
    <location>
        <begin position="174"/>
        <end position="185"/>
    </location>
</feature>
<sequence length="278" mass="31008">MVPSQSQPAFSWRPYIVFEHNLRPGSTSQSEPISFSWSEAILLKIFIRYQIDMSISYLVSSRRLLQQNLSPASLPPIVVQSPPHSLTQPLHADPSNSASFHGPYMGVILVILLITFFLMAAFSVYVRRYAFSAAGADPGNFHTYGHEQGLDRSAIEGLPVVIFHYSKDVSVRDPRKVDPSAKIEESSTPSGAGDAKADAASTPPHEWRRRSDCVVCLNDFQEDERVLMLPKCEHCFHQECIEMWLFSHTTCPLCRRSLLPIHPSSSEAPPASLNSIIT</sequence>
<dbReference type="InterPro" id="IPR053238">
    <property type="entry name" value="RING-H2_zinc_finger"/>
</dbReference>
<dbReference type="GO" id="GO:0008270">
    <property type="term" value="F:zinc ion binding"/>
    <property type="evidence" value="ECO:0007669"/>
    <property type="project" value="UniProtKB-KW"/>
</dbReference>
<feature type="compositionally biased region" description="Low complexity" evidence="8">
    <location>
        <begin position="190"/>
        <end position="201"/>
    </location>
</feature>
<keyword evidence="5" id="KW-0862">Zinc</keyword>
<evidence type="ECO:0000256" key="4">
    <source>
        <dbReference type="ARBA" id="ARBA00022771"/>
    </source>
</evidence>
<keyword evidence="12" id="KW-1185">Reference proteome</keyword>
<evidence type="ECO:0000256" key="9">
    <source>
        <dbReference type="SAM" id="Phobius"/>
    </source>
</evidence>
<protein>
    <recommendedName>
        <fullName evidence="2">RING-type E3 ubiquitin transferase</fullName>
        <ecNumber evidence="2">2.3.2.27</ecNumber>
    </recommendedName>
</protein>
<evidence type="ECO:0000256" key="2">
    <source>
        <dbReference type="ARBA" id="ARBA00012483"/>
    </source>
</evidence>
<evidence type="ECO:0000313" key="11">
    <source>
        <dbReference type="EMBL" id="KAH7404821.1"/>
    </source>
</evidence>
<evidence type="ECO:0000256" key="1">
    <source>
        <dbReference type="ARBA" id="ARBA00000900"/>
    </source>
</evidence>
<dbReference type="OMA" id="INCIDAW"/>
<dbReference type="InterPro" id="IPR013083">
    <property type="entry name" value="Znf_RING/FYVE/PHD"/>
</dbReference>
<dbReference type="EMBL" id="CM035420">
    <property type="protein sequence ID" value="KAH7404821.1"/>
    <property type="molecule type" value="Genomic_DNA"/>
</dbReference>
<comment type="caution">
    <text evidence="11">The sequence shown here is derived from an EMBL/GenBank/DDBJ whole genome shotgun (WGS) entry which is preliminary data.</text>
</comment>
<dbReference type="PROSITE" id="PS50089">
    <property type="entry name" value="ZF_RING_2"/>
    <property type="match status" value="1"/>
</dbReference>
<evidence type="ECO:0000256" key="6">
    <source>
        <dbReference type="ARBA" id="ARBA00024209"/>
    </source>
</evidence>
<dbReference type="SMART" id="SM00184">
    <property type="entry name" value="RING"/>
    <property type="match status" value="1"/>
</dbReference>
<evidence type="ECO:0000256" key="8">
    <source>
        <dbReference type="SAM" id="MobiDB-lite"/>
    </source>
</evidence>
<evidence type="ECO:0000259" key="10">
    <source>
        <dbReference type="PROSITE" id="PS50089"/>
    </source>
</evidence>
<feature type="transmembrane region" description="Helical" evidence="9">
    <location>
        <begin position="104"/>
        <end position="126"/>
    </location>
</feature>
<keyword evidence="9" id="KW-0472">Membrane</keyword>
<evidence type="ECO:0000256" key="7">
    <source>
        <dbReference type="PROSITE-ProRule" id="PRU00175"/>
    </source>
</evidence>